<dbReference type="Proteomes" id="UP000242715">
    <property type="component" value="Unassembled WGS sequence"/>
</dbReference>
<sequence length="139" mass="16157">MAESSTFAELQAEMKQHLQTELGKFLDIMDIRDREYASRFAKLELASADRLDRIETAVESLLQKSTESAHDGSNSYSSRPPFQVRNVKLEFPWFDGKHAIEWIFKAEQFFEYYGTPDADRLTIAAVHLDQTVVPWYQMM</sequence>
<dbReference type="AlphaFoldDB" id="A0A2Z6M0I7"/>
<evidence type="ECO:0000313" key="2">
    <source>
        <dbReference type="Proteomes" id="UP000242715"/>
    </source>
</evidence>
<evidence type="ECO:0000313" key="1">
    <source>
        <dbReference type="EMBL" id="GAU23503.1"/>
    </source>
</evidence>
<gene>
    <name evidence="1" type="ORF">TSUD_39820</name>
</gene>
<dbReference type="OrthoDB" id="1436584at2759"/>
<name>A0A2Z6M0I7_TRISU</name>
<evidence type="ECO:0008006" key="3">
    <source>
        <dbReference type="Google" id="ProtNLM"/>
    </source>
</evidence>
<protein>
    <recommendedName>
        <fullName evidence="3">Retrotransposon gag domain-containing protein</fullName>
    </recommendedName>
</protein>
<reference evidence="2" key="1">
    <citation type="journal article" date="2017" name="Front. Plant Sci.">
        <title>Climate Clever Clovers: New Paradigm to Reduce the Environmental Footprint of Ruminants by Breeding Low Methanogenic Forages Utilizing Haplotype Variation.</title>
        <authorList>
            <person name="Kaur P."/>
            <person name="Appels R."/>
            <person name="Bayer P.E."/>
            <person name="Keeble-Gagnere G."/>
            <person name="Wang J."/>
            <person name="Hirakawa H."/>
            <person name="Shirasawa K."/>
            <person name="Vercoe P."/>
            <person name="Stefanova K."/>
            <person name="Durmic Z."/>
            <person name="Nichols P."/>
            <person name="Revell C."/>
            <person name="Isobe S.N."/>
            <person name="Edwards D."/>
            <person name="Erskine W."/>
        </authorList>
    </citation>
    <scope>NUCLEOTIDE SEQUENCE [LARGE SCALE GENOMIC DNA]</scope>
    <source>
        <strain evidence="2">cv. Daliak</strain>
    </source>
</reference>
<proteinExistence type="predicted"/>
<keyword evidence="2" id="KW-1185">Reference proteome</keyword>
<organism evidence="1 2">
    <name type="scientific">Trifolium subterraneum</name>
    <name type="common">Subterranean clover</name>
    <dbReference type="NCBI Taxonomy" id="3900"/>
    <lineage>
        <taxon>Eukaryota</taxon>
        <taxon>Viridiplantae</taxon>
        <taxon>Streptophyta</taxon>
        <taxon>Embryophyta</taxon>
        <taxon>Tracheophyta</taxon>
        <taxon>Spermatophyta</taxon>
        <taxon>Magnoliopsida</taxon>
        <taxon>eudicotyledons</taxon>
        <taxon>Gunneridae</taxon>
        <taxon>Pentapetalae</taxon>
        <taxon>rosids</taxon>
        <taxon>fabids</taxon>
        <taxon>Fabales</taxon>
        <taxon>Fabaceae</taxon>
        <taxon>Papilionoideae</taxon>
        <taxon>50 kb inversion clade</taxon>
        <taxon>NPAAA clade</taxon>
        <taxon>Hologalegina</taxon>
        <taxon>IRL clade</taxon>
        <taxon>Trifolieae</taxon>
        <taxon>Trifolium</taxon>
    </lineage>
</organism>
<dbReference type="EMBL" id="DF973271">
    <property type="protein sequence ID" value="GAU23503.1"/>
    <property type="molecule type" value="Genomic_DNA"/>
</dbReference>
<accession>A0A2Z6M0I7</accession>